<dbReference type="Gene3D" id="3.30.70.1230">
    <property type="entry name" value="Nucleotide cyclase"/>
    <property type="match status" value="2"/>
</dbReference>
<dbReference type="EMBL" id="CP065047">
    <property type="protein sequence ID" value="QPI40922.1"/>
    <property type="molecule type" value="Genomic_DNA"/>
</dbReference>
<dbReference type="AlphaFoldDB" id="A0AAX1JI46"/>
<dbReference type="InterPro" id="IPR016032">
    <property type="entry name" value="Sig_transdc_resp-reg_C-effctor"/>
</dbReference>
<dbReference type="Gene3D" id="1.10.10.10">
    <property type="entry name" value="Winged helix-like DNA-binding domain superfamily/Winged helix DNA-binding domain"/>
    <property type="match status" value="1"/>
</dbReference>
<dbReference type="FunFam" id="1.10.10.10:FF:000553">
    <property type="entry name" value="Transcriptional regulator, LuxR family"/>
    <property type="match status" value="1"/>
</dbReference>
<evidence type="ECO:0000259" key="5">
    <source>
        <dbReference type="PROSITE" id="PS50125"/>
    </source>
</evidence>
<gene>
    <name evidence="6" type="ORF">I2456_22765</name>
</gene>
<dbReference type="GO" id="GO:0006355">
    <property type="term" value="P:regulation of DNA-templated transcription"/>
    <property type="evidence" value="ECO:0007669"/>
    <property type="project" value="InterPro"/>
</dbReference>
<dbReference type="InterPro" id="IPR036388">
    <property type="entry name" value="WH-like_DNA-bd_sf"/>
</dbReference>
<dbReference type="SUPFAM" id="SSF48452">
    <property type="entry name" value="TPR-like"/>
    <property type="match status" value="1"/>
</dbReference>
<dbReference type="PANTHER" id="PTHR47691:SF3">
    <property type="entry name" value="HTH-TYPE TRANSCRIPTIONAL REGULATOR RV0890C-RELATED"/>
    <property type="match status" value="1"/>
</dbReference>
<evidence type="ECO:0000259" key="4">
    <source>
        <dbReference type="PROSITE" id="PS50043"/>
    </source>
</evidence>
<name>A0AAX1JI46_9MYCO</name>
<reference evidence="6" key="1">
    <citation type="submission" date="2020-11" db="EMBL/GenBank/DDBJ databases">
        <title>Intraspecies plasmid and genomic variation of Mycobacterium kubicae revealed by the complete genome sequences of two clinical isolates.</title>
        <authorList>
            <person name="Hendrix J.R."/>
            <person name="Epperson L.E."/>
            <person name="Honda J.R."/>
            <person name="Strong M."/>
        </authorList>
    </citation>
    <scope>NUCLEOTIDE SEQUENCE</scope>
    <source>
        <strain evidence="6">JCM 13573</strain>
    </source>
</reference>
<dbReference type="Proteomes" id="UP000663583">
    <property type="component" value="Chromosome"/>
</dbReference>
<dbReference type="KEGG" id="mku:I2456_22765"/>
<dbReference type="Pfam" id="PF00196">
    <property type="entry name" value="GerE"/>
    <property type="match status" value="1"/>
</dbReference>
<dbReference type="PROSITE" id="PS50125">
    <property type="entry name" value="GUANYLATE_CYCLASE_2"/>
    <property type="match status" value="1"/>
</dbReference>
<dbReference type="PANTHER" id="PTHR47691">
    <property type="entry name" value="REGULATOR-RELATED"/>
    <property type="match status" value="1"/>
</dbReference>
<dbReference type="GO" id="GO:0003677">
    <property type="term" value="F:DNA binding"/>
    <property type="evidence" value="ECO:0007669"/>
    <property type="project" value="UniProtKB-KW"/>
</dbReference>
<dbReference type="PRINTS" id="PR00038">
    <property type="entry name" value="HTHLUXR"/>
</dbReference>
<dbReference type="Gene3D" id="1.25.40.10">
    <property type="entry name" value="Tetratricopeptide repeat domain"/>
    <property type="match status" value="1"/>
</dbReference>
<evidence type="ECO:0000313" key="7">
    <source>
        <dbReference type="Proteomes" id="UP000663583"/>
    </source>
</evidence>
<proteinExistence type="predicted"/>
<dbReference type="PROSITE" id="PS50043">
    <property type="entry name" value="HTH_LUXR_2"/>
    <property type="match status" value="1"/>
</dbReference>
<dbReference type="SUPFAM" id="SSF55073">
    <property type="entry name" value="Nucleotide cyclase"/>
    <property type="match status" value="1"/>
</dbReference>
<feature type="domain" description="Guanylate cyclase" evidence="5">
    <location>
        <begin position="10"/>
        <end position="118"/>
    </location>
</feature>
<evidence type="ECO:0000256" key="3">
    <source>
        <dbReference type="ARBA" id="ARBA00023163"/>
    </source>
</evidence>
<organism evidence="6 7">
    <name type="scientific">Mycobacterium kubicae</name>
    <dbReference type="NCBI Taxonomy" id="120959"/>
    <lineage>
        <taxon>Bacteria</taxon>
        <taxon>Bacillati</taxon>
        <taxon>Actinomycetota</taxon>
        <taxon>Actinomycetes</taxon>
        <taxon>Mycobacteriales</taxon>
        <taxon>Mycobacteriaceae</taxon>
        <taxon>Mycobacterium</taxon>
        <taxon>Mycobacterium simiae complex</taxon>
    </lineage>
</organism>
<evidence type="ECO:0000256" key="2">
    <source>
        <dbReference type="ARBA" id="ARBA00023125"/>
    </source>
</evidence>
<dbReference type="PRINTS" id="PR00364">
    <property type="entry name" value="DISEASERSIST"/>
</dbReference>
<dbReference type="Pfam" id="PF25872">
    <property type="entry name" value="HTH_77"/>
    <property type="match status" value="1"/>
</dbReference>
<evidence type="ECO:0000256" key="1">
    <source>
        <dbReference type="ARBA" id="ARBA00023015"/>
    </source>
</evidence>
<feature type="domain" description="HTH luxR-type" evidence="4">
    <location>
        <begin position="1020"/>
        <end position="1085"/>
    </location>
</feature>
<dbReference type="Gene3D" id="3.40.50.300">
    <property type="entry name" value="P-loop containing nucleotide triphosphate hydrolases"/>
    <property type="match status" value="1"/>
</dbReference>
<dbReference type="GO" id="GO:0004016">
    <property type="term" value="F:adenylate cyclase activity"/>
    <property type="evidence" value="ECO:0007669"/>
    <property type="project" value="UniProtKB-ARBA"/>
</dbReference>
<evidence type="ECO:0000313" key="6">
    <source>
        <dbReference type="EMBL" id="QPI40922.1"/>
    </source>
</evidence>
<dbReference type="CDD" id="cd07302">
    <property type="entry name" value="CHD"/>
    <property type="match status" value="1"/>
</dbReference>
<keyword evidence="3" id="KW-0804">Transcription</keyword>
<keyword evidence="2" id="KW-0238">DNA-binding</keyword>
<dbReference type="SUPFAM" id="SSF46894">
    <property type="entry name" value="C-terminal effector domain of the bipartite response regulators"/>
    <property type="match status" value="1"/>
</dbReference>
<dbReference type="Pfam" id="PF00211">
    <property type="entry name" value="Guanylate_cyc"/>
    <property type="match status" value="1"/>
</dbReference>
<dbReference type="InterPro" id="IPR001054">
    <property type="entry name" value="A/G_cyclase"/>
</dbReference>
<dbReference type="InterPro" id="IPR011990">
    <property type="entry name" value="TPR-like_helical_dom_sf"/>
</dbReference>
<dbReference type="PROSITE" id="PS00622">
    <property type="entry name" value="HTH_LUXR_1"/>
    <property type="match status" value="1"/>
</dbReference>
<dbReference type="InterPro" id="IPR058852">
    <property type="entry name" value="HTH_77"/>
</dbReference>
<sequence length="1088" mass="116845">MTGLPTGTVTLLLADIEGSTGLWQTRPETMGSAVARLDASLVRLTRAHNGVRPVEQGEGDSFVIAFTRASDAIACALDLQRAPLAPIRLRIGIHSGEIQLRDDANYIGPTINRTARVRDLGHGGQILLTAATEQLVVDHLPAGAWLADLGSHELRNIARRERILQLCHPDLRVAFPPLRSAQSLIKQPLPLSLTSFVGRAAELSELRTLLGVHRLVTLTGAGGVGKTRLAVQLASDLATEFRRPVYFVDLAPISDPDLVAGAVAATVGLHDQPGRPAIDCLAARLADGEVLIVLDNCEHLLGAAAAVVDALLSRSPGLRLLATSREPLRTAAEVNWQVPSLPLENEAVALFTDRACQVRPDFTVTDHNVEAITEICRRLDGMPLAIELAAARIRALSAVEIRDSLRDRFELLTGGARTAVRRQQTLRASVDWSYSLLTETESVLFRELAVFVGSFDLDAALAVCGSTVVQRYQVLDQLTLLVDKSLVLADSGADRTRYRMLETIREYAVEKLRESGQLDAVRARHREYYTTLTTRLDTLLRNDFRGCVADVEVNLDNVRAALAYSCEQQNYALALRLTSALQPLWQGRGRLREGLMWFDTILGDADRLGSDSHDPGQRAIVARALADKAVLDSYTVAAQATNLAERAVTIARDLDDPALLARALTARGCAAALDFASAAGFFDEALGLVRSTGDNWCLSQVLGRQAYLAAMAGDATAASALGGEGAELAEALGDWPNLHLCRWSIGMAQMFRAQLAGAIATFRAVINACQAENDVVGMMLCLVSQGCALVYSGQVSAAQQVGRAAIAAGAELDVVLERTAATVVAMAAVAEDDVATARNISASVWQHPAVHRGTVAVSAVALCAHAYGDLTAAQSLADQSVHTLAGWHLLWALTIRSYVAAARGDKEAARRDVHRALVLAAGTEARLGLAAALECLASLVIDSDGHLAAARFLGAADAVRHRTGEFRFPVHERTTQTALDACRDELGDEAFAAAYAEGAHLSTEDVINYALRGRSERKRPASGWEALTPAELDVARLVSEGLPNKDIAERLFISPRTVQAHLTHVYTKLGYTSRVQLAQEAVRRTDRA</sequence>
<protein>
    <submittedName>
        <fullName evidence="6">LuxR family transcriptional regulator</fullName>
    </submittedName>
</protein>
<dbReference type="InterPro" id="IPR000792">
    <property type="entry name" value="Tscrpt_reg_LuxR_C"/>
</dbReference>
<dbReference type="InterPro" id="IPR029787">
    <property type="entry name" value="Nucleotide_cyclase"/>
</dbReference>
<dbReference type="CDD" id="cd06170">
    <property type="entry name" value="LuxR_C_like"/>
    <property type="match status" value="1"/>
</dbReference>
<dbReference type="InterPro" id="IPR027417">
    <property type="entry name" value="P-loop_NTPase"/>
</dbReference>
<keyword evidence="1" id="KW-0805">Transcription regulation</keyword>
<dbReference type="SUPFAM" id="SSF52540">
    <property type="entry name" value="P-loop containing nucleoside triphosphate hydrolases"/>
    <property type="match status" value="1"/>
</dbReference>
<dbReference type="GO" id="GO:0009190">
    <property type="term" value="P:cyclic nucleotide biosynthetic process"/>
    <property type="evidence" value="ECO:0007669"/>
    <property type="project" value="InterPro"/>
</dbReference>
<accession>A0AAX1JI46</accession>
<dbReference type="SMART" id="SM00421">
    <property type="entry name" value="HTH_LUXR"/>
    <property type="match status" value="1"/>
</dbReference>
<dbReference type="GO" id="GO:0035556">
    <property type="term" value="P:intracellular signal transduction"/>
    <property type="evidence" value="ECO:0007669"/>
    <property type="project" value="InterPro"/>
</dbReference>